<proteinExistence type="predicted"/>
<reference evidence="2" key="1">
    <citation type="journal article" date="2013" name="Environ. Microbiol.">
        <title>Microbiota from the distal guts of lean and obese adolescents exhibit partial functional redundancy besides clear differences in community structure.</title>
        <authorList>
            <person name="Ferrer M."/>
            <person name="Ruiz A."/>
            <person name="Lanza F."/>
            <person name="Haange S.B."/>
            <person name="Oberbach A."/>
            <person name="Till H."/>
            <person name="Bargiela R."/>
            <person name="Campoy C."/>
            <person name="Segura M.T."/>
            <person name="Richter M."/>
            <person name="von Bergen M."/>
            <person name="Seifert J."/>
            <person name="Suarez A."/>
        </authorList>
    </citation>
    <scope>NUCLEOTIDE SEQUENCE</scope>
</reference>
<protein>
    <submittedName>
        <fullName evidence="2">ParB-like partition protein</fullName>
    </submittedName>
</protein>
<feature type="non-terminal residue" evidence="2">
    <location>
        <position position="1"/>
    </location>
</feature>
<comment type="caution">
    <text evidence="2">The sequence shown here is derived from an EMBL/GenBank/DDBJ whole genome shotgun (WGS) entry which is preliminary data.</text>
</comment>
<sequence>FFRTTARDYNCTDEEVDTRLMCRFADLNFEAQSRTVQEKYLATYERRRAKLQEQIDDLKAQEEVRALAESRESVAESIPEELPEEPEATPDTEIPVPPAEPLIIPADPELGPNETTESLAA</sequence>
<organism evidence="2">
    <name type="scientific">human gut metagenome</name>
    <dbReference type="NCBI Taxonomy" id="408170"/>
    <lineage>
        <taxon>unclassified sequences</taxon>
        <taxon>metagenomes</taxon>
        <taxon>organismal metagenomes</taxon>
    </lineage>
</organism>
<feature type="compositionally biased region" description="Basic and acidic residues" evidence="1">
    <location>
        <begin position="65"/>
        <end position="74"/>
    </location>
</feature>
<feature type="region of interest" description="Disordered" evidence="1">
    <location>
        <begin position="65"/>
        <end position="121"/>
    </location>
</feature>
<evidence type="ECO:0000313" key="2">
    <source>
        <dbReference type="EMBL" id="EKC50376.1"/>
    </source>
</evidence>
<gene>
    <name evidence="2" type="ORF">LEA_17917</name>
</gene>
<evidence type="ECO:0000256" key="1">
    <source>
        <dbReference type="SAM" id="MobiDB-lite"/>
    </source>
</evidence>
<name>K1SSY8_9ZZZZ</name>
<accession>K1SSY8</accession>
<dbReference type="EMBL" id="AJWY01012279">
    <property type="protein sequence ID" value="EKC50376.1"/>
    <property type="molecule type" value="Genomic_DNA"/>
</dbReference>
<dbReference type="AlphaFoldDB" id="K1SSY8"/>
<feature type="compositionally biased region" description="Acidic residues" evidence="1">
    <location>
        <begin position="78"/>
        <end position="90"/>
    </location>
</feature>